<keyword evidence="3" id="KW-1185">Reference proteome</keyword>
<comment type="caution">
    <text evidence="2">The sequence shown here is derived from an EMBL/GenBank/DDBJ whole genome shotgun (WGS) entry which is preliminary data.</text>
</comment>
<name>A0A9P8Q8L0_WICPI</name>
<evidence type="ECO:0000256" key="1">
    <source>
        <dbReference type="SAM" id="Phobius"/>
    </source>
</evidence>
<gene>
    <name evidence="2" type="ORF">WICPIJ_003987</name>
</gene>
<dbReference type="AlphaFoldDB" id="A0A9P8Q8L0"/>
<protein>
    <submittedName>
        <fullName evidence="2">Uncharacterized protein</fullName>
    </submittedName>
</protein>
<accession>A0A9P8Q8L0</accession>
<reference evidence="2" key="2">
    <citation type="submission" date="2021-01" db="EMBL/GenBank/DDBJ databases">
        <authorList>
            <person name="Schikora-Tamarit M.A."/>
        </authorList>
    </citation>
    <scope>NUCLEOTIDE SEQUENCE</scope>
    <source>
        <strain evidence="2">CBS2887</strain>
    </source>
</reference>
<proteinExistence type="predicted"/>
<dbReference type="EMBL" id="JAEUBG010002190">
    <property type="protein sequence ID" value="KAH3685050.1"/>
    <property type="molecule type" value="Genomic_DNA"/>
</dbReference>
<evidence type="ECO:0000313" key="3">
    <source>
        <dbReference type="Proteomes" id="UP000774326"/>
    </source>
</evidence>
<sequence length="116" mass="12840">MKSKKLVPIKAKQKITTLQDSSSIGTFLISATVILSFPFFKSNDLTVKSTLFLPLRVFTYFPTFNENIASPQPISAMTTLRSLWPGNPPGALMFLFNLSLTWLTNTSTGFSGQDKT</sequence>
<feature type="transmembrane region" description="Helical" evidence="1">
    <location>
        <begin position="21"/>
        <end position="40"/>
    </location>
</feature>
<keyword evidence="1" id="KW-0472">Membrane</keyword>
<organism evidence="2 3">
    <name type="scientific">Wickerhamomyces pijperi</name>
    <name type="common">Yeast</name>
    <name type="synonym">Pichia pijperi</name>
    <dbReference type="NCBI Taxonomy" id="599730"/>
    <lineage>
        <taxon>Eukaryota</taxon>
        <taxon>Fungi</taxon>
        <taxon>Dikarya</taxon>
        <taxon>Ascomycota</taxon>
        <taxon>Saccharomycotina</taxon>
        <taxon>Saccharomycetes</taxon>
        <taxon>Phaffomycetales</taxon>
        <taxon>Wickerhamomycetaceae</taxon>
        <taxon>Wickerhamomyces</taxon>
    </lineage>
</organism>
<keyword evidence="1" id="KW-1133">Transmembrane helix</keyword>
<evidence type="ECO:0000313" key="2">
    <source>
        <dbReference type="EMBL" id="KAH3685050.1"/>
    </source>
</evidence>
<reference evidence="2" key="1">
    <citation type="journal article" date="2021" name="Open Biol.">
        <title>Shared evolutionary footprints suggest mitochondrial oxidative damage underlies multiple complex I losses in fungi.</title>
        <authorList>
            <person name="Schikora-Tamarit M.A."/>
            <person name="Marcet-Houben M."/>
            <person name="Nosek J."/>
            <person name="Gabaldon T."/>
        </authorList>
    </citation>
    <scope>NUCLEOTIDE SEQUENCE</scope>
    <source>
        <strain evidence="2">CBS2887</strain>
    </source>
</reference>
<keyword evidence="1" id="KW-0812">Transmembrane</keyword>
<dbReference type="Proteomes" id="UP000774326">
    <property type="component" value="Unassembled WGS sequence"/>
</dbReference>